<feature type="compositionally biased region" description="Low complexity" evidence="3">
    <location>
        <begin position="875"/>
        <end position="896"/>
    </location>
</feature>
<dbReference type="Pfam" id="PF04082">
    <property type="entry name" value="Fungal_trans"/>
    <property type="match status" value="1"/>
</dbReference>
<dbReference type="EMBL" id="KV429040">
    <property type="protein sequence ID" value="KZT72632.1"/>
    <property type="molecule type" value="Genomic_DNA"/>
</dbReference>
<keyword evidence="1" id="KW-0479">Metal-binding</keyword>
<dbReference type="AlphaFoldDB" id="A0A165SXH3"/>
<evidence type="ECO:0000313" key="6">
    <source>
        <dbReference type="Proteomes" id="UP000076727"/>
    </source>
</evidence>
<proteinExistence type="predicted"/>
<feature type="region of interest" description="Disordered" evidence="3">
    <location>
        <begin position="153"/>
        <end position="177"/>
    </location>
</feature>
<dbReference type="Pfam" id="PF00172">
    <property type="entry name" value="Zn_clus"/>
    <property type="match status" value="1"/>
</dbReference>
<dbReference type="PROSITE" id="PS50048">
    <property type="entry name" value="ZN2_CY6_FUNGAL_2"/>
    <property type="match status" value="1"/>
</dbReference>
<dbReference type="SUPFAM" id="SSF57701">
    <property type="entry name" value="Zn2/Cys6 DNA-binding domain"/>
    <property type="match status" value="1"/>
</dbReference>
<keyword evidence="6" id="KW-1185">Reference proteome</keyword>
<dbReference type="InterPro" id="IPR007219">
    <property type="entry name" value="XnlR_reg_dom"/>
</dbReference>
<dbReference type="CDD" id="cd12148">
    <property type="entry name" value="fungal_TF_MHR"/>
    <property type="match status" value="1"/>
</dbReference>
<sequence length="1000" mass="110320">MAEGPPPQPTTDSPSMVVHPHQSKKKRFDDDQVSADLGLKPVQLQRRRVWRACESCRRKKIKCDGVEPTCSQCAQSKSQCTWLQTKDRAALSRHYVQELEARLLQLEGLFQQVAPILEQVGASGLDPSSVTPSSSARLGPSSASLIQSVLPQVREAAHSSGTPNGGLGSDNSTPVKVEDDVSESFGQLALDEHGHMHWLGGSSTMSIIQSFLEATSSPLRRISPMEEDPLAQGPSVNKLYFPAQVFFGKVRALPRPEEVEYPDRDLADKLVDAYFARFHFLMPILDKPSFMRQYAYLMDHTHDAELARRQTAFIALVCAVFAVAARFVNDPRLSSADNLDDAGMGMVYYERALILHYISHASTQLEHVQCFILMSSFLCSVNCLPQAWLLVGQAVRSAQDLGLHRSPRRLFISPIEKETRRKVWWGVYTLDRMLALALGRPLGVEDVDCDVELPVDVDDELLPDYFAGATVPREPPQLMKGFIDLTILYRIAGRVLRQVYALDKCRDNLEPEKRAELQRAVESLDRELTKWCDDLPEAFKSRPMTDKQVSMGAVLCSHYYSILVTLHRNFMPVKYDTPLYPRSTAKAVSTARACIRLAPAIRGVVPPSHHLAFFIQNLFSSAVIILLYAMHTPEPTASQAAMDEATSCLPMLEQWESQWPGARKCKELLEEITATAREAIRTNANNRANGAMRSPTGSSSSSGVPEGRMSAAIPMPMSERLIKGKPRRNRSRDPRLSTHQAIPGVQFRSDSQRARSTSRKRPHDDDQFQDGSQGYGLLSSSYPGRSTLSSTSSPASVNSQPSPSGQALEFAEASPRMMPSSTFNPINIPLPQSPTSSIPSSQRFDYDFGLSQSPPDRWSLPEAGTNGLKLFPTGSQQSQSQQPQSPSQQQQQPYSPISFNPPQTSGLDTSYLGYDGLNGVDPTVFGMPGSSPPSTSGFAAPGLPFRGLDFIRNYNSAGFSGVGSDQAWHSFDPGAFGYDPEIPFTLGEPALDEQWQNPVP</sequence>
<dbReference type="GO" id="GO:0008270">
    <property type="term" value="F:zinc ion binding"/>
    <property type="evidence" value="ECO:0007669"/>
    <property type="project" value="InterPro"/>
</dbReference>
<dbReference type="InterPro" id="IPR001138">
    <property type="entry name" value="Zn2Cys6_DnaBD"/>
</dbReference>
<dbReference type="Proteomes" id="UP000076727">
    <property type="component" value="Unassembled WGS sequence"/>
</dbReference>
<keyword evidence="2" id="KW-0539">Nucleus</keyword>
<dbReference type="STRING" id="1314783.A0A165SXH3"/>
<evidence type="ECO:0000259" key="4">
    <source>
        <dbReference type="PROSITE" id="PS50048"/>
    </source>
</evidence>
<feature type="compositionally biased region" description="Low complexity" evidence="3">
    <location>
        <begin position="829"/>
        <end position="842"/>
    </location>
</feature>
<dbReference type="CDD" id="cd00067">
    <property type="entry name" value="GAL4"/>
    <property type="match status" value="1"/>
</dbReference>
<gene>
    <name evidence="5" type="ORF">DAEQUDRAFT_705113</name>
</gene>
<protein>
    <recommendedName>
        <fullName evidence="4">Zn(2)-C6 fungal-type domain-containing protein</fullName>
    </recommendedName>
</protein>
<feature type="compositionally biased region" description="Low complexity" evidence="3">
    <location>
        <begin position="771"/>
        <end position="804"/>
    </location>
</feature>
<dbReference type="GO" id="GO:0000981">
    <property type="term" value="F:DNA-binding transcription factor activity, RNA polymerase II-specific"/>
    <property type="evidence" value="ECO:0007669"/>
    <property type="project" value="InterPro"/>
</dbReference>
<evidence type="ECO:0000256" key="3">
    <source>
        <dbReference type="SAM" id="MobiDB-lite"/>
    </source>
</evidence>
<accession>A0A165SXH3</accession>
<feature type="region of interest" description="Disordered" evidence="3">
    <location>
        <begin position="681"/>
        <end position="912"/>
    </location>
</feature>
<dbReference type="InterPro" id="IPR036864">
    <property type="entry name" value="Zn2-C6_fun-type_DNA-bd_sf"/>
</dbReference>
<evidence type="ECO:0000256" key="2">
    <source>
        <dbReference type="ARBA" id="ARBA00023242"/>
    </source>
</evidence>
<dbReference type="InterPro" id="IPR050987">
    <property type="entry name" value="AtrR-like"/>
</dbReference>
<name>A0A165SXH3_9APHY</name>
<feature type="region of interest" description="Disordered" evidence="3">
    <location>
        <begin position="1"/>
        <end position="33"/>
    </location>
</feature>
<dbReference type="PROSITE" id="PS00463">
    <property type="entry name" value="ZN2_CY6_FUNGAL_1"/>
    <property type="match status" value="1"/>
</dbReference>
<dbReference type="OrthoDB" id="434771at2759"/>
<dbReference type="PANTHER" id="PTHR46910:SF1">
    <property type="entry name" value="MISCELLANEOUS ZN(II)2CYS6 TRANSCRIPTION FACTOR (EUROFUNG)-RELATED"/>
    <property type="match status" value="1"/>
</dbReference>
<reference evidence="5 6" key="1">
    <citation type="journal article" date="2016" name="Mol. Biol. Evol.">
        <title>Comparative Genomics of Early-Diverging Mushroom-Forming Fungi Provides Insights into the Origins of Lignocellulose Decay Capabilities.</title>
        <authorList>
            <person name="Nagy L.G."/>
            <person name="Riley R."/>
            <person name="Tritt A."/>
            <person name="Adam C."/>
            <person name="Daum C."/>
            <person name="Floudas D."/>
            <person name="Sun H."/>
            <person name="Yadav J.S."/>
            <person name="Pangilinan J."/>
            <person name="Larsson K.H."/>
            <person name="Matsuura K."/>
            <person name="Barry K."/>
            <person name="Labutti K."/>
            <person name="Kuo R."/>
            <person name="Ohm R.A."/>
            <person name="Bhattacharya S.S."/>
            <person name="Shirouzu T."/>
            <person name="Yoshinaga Y."/>
            <person name="Martin F.M."/>
            <person name="Grigoriev I.V."/>
            <person name="Hibbett D.S."/>
        </authorList>
    </citation>
    <scope>NUCLEOTIDE SEQUENCE [LARGE SCALE GENOMIC DNA]</scope>
    <source>
        <strain evidence="5 6">L-15889</strain>
    </source>
</reference>
<dbReference type="Gene3D" id="4.10.240.10">
    <property type="entry name" value="Zn(2)-C6 fungal-type DNA-binding domain"/>
    <property type="match status" value="1"/>
</dbReference>
<dbReference type="SMART" id="SM00906">
    <property type="entry name" value="Fungal_trans"/>
    <property type="match status" value="1"/>
</dbReference>
<evidence type="ECO:0000313" key="5">
    <source>
        <dbReference type="EMBL" id="KZT72632.1"/>
    </source>
</evidence>
<dbReference type="SMART" id="SM00066">
    <property type="entry name" value="GAL4"/>
    <property type="match status" value="1"/>
</dbReference>
<feature type="compositionally biased region" description="Polar residues" evidence="3">
    <location>
        <begin position="897"/>
        <end position="908"/>
    </location>
</feature>
<evidence type="ECO:0000256" key="1">
    <source>
        <dbReference type="ARBA" id="ARBA00022723"/>
    </source>
</evidence>
<organism evidence="5 6">
    <name type="scientific">Daedalea quercina L-15889</name>
    <dbReference type="NCBI Taxonomy" id="1314783"/>
    <lineage>
        <taxon>Eukaryota</taxon>
        <taxon>Fungi</taxon>
        <taxon>Dikarya</taxon>
        <taxon>Basidiomycota</taxon>
        <taxon>Agaricomycotina</taxon>
        <taxon>Agaricomycetes</taxon>
        <taxon>Polyporales</taxon>
        <taxon>Fomitopsis</taxon>
    </lineage>
</organism>
<dbReference type="GO" id="GO:0003677">
    <property type="term" value="F:DNA binding"/>
    <property type="evidence" value="ECO:0007669"/>
    <property type="project" value="InterPro"/>
</dbReference>
<dbReference type="GO" id="GO:0006351">
    <property type="term" value="P:DNA-templated transcription"/>
    <property type="evidence" value="ECO:0007669"/>
    <property type="project" value="InterPro"/>
</dbReference>
<dbReference type="PANTHER" id="PTHR46910">
    <property type="entry name" value="TRANSCRIPTION FACTOR PDR1"/>
    <property type="match status" value="1"/>
</dbReference>
<feature type="domain" description="Zn(2)-C6 fungal-type" evidence="4">
    <location>
        <begin position="52"/>
        <end position="82"/>
    </location>
</feature>